<accession>A0ABQ8WCN2</accession>
<evidence type="ECO:0000256" key="1">
    <source>
        <dbReference type="SAM" id="Phobius"/>
    </source>
</evidence>
<keyword evidence="3" id="KW-1185">Reference proteome</keyword>
<sequence length="84" mass="9725">MTVAVGSKKPLILQIPQLAQLAHLGLFFSFQPDLLPRFFYLTITLVVCDRVVVLFCVCLHRSREFKLQLPVPLHHLLHLLTRYT</sequence>
<name>A0ABQ8WCN2_PENCH</name>
<evidence type="ECO:0000313" key="3">
    <source>
        <dbReference type="Proteomes" id="UP001220256"/>
    </source>
</evidence>
<keyword evidence="1" id="KW-1133">Transmembrane helix</keyword>
<proteinExistence type="predicted"/>
<organism evidence="2 3">
    <name type="scientific">Penicillium chrysogenum</name>
    <name type="common">Penicillium notatum</name>
    <dbReference type="NCBI Taxonomy" id="5076"/>
    <lineage>
        <taxon>Eukaryota</taxon>
        <taxon>Fungi</taxon>
        <taxon>Dikarya</taxon>
        <taxon>Ascomycota</taxon>
        <taxon>Pezizomycotina</taxon>
        <taxon>Eurotiomycetes</taxon>
        <taxon>Eurotiomycetidae</taxon>
        <taxon>Eurotiales</taxon>
        <taxon>Aspergillaceae</taxon>
        <taxon>Penicillium</taxon>
        <taxon>Penicillium chrysogenum species complex</taxon>
    </lineage>
</organism>
<evidence type="ECO:0000313" key="2">
    <source>
        <dbReference type="EMBL" id="KAJ5264402.1"/>
    </source>
</evidence>
<keyword evidence="1" id="KW-0472">Membrane</keyword>
<reference evidence="2 3" key="1">
    <citation type="journal article" date="2023" name="IMA Fungus">
        <title>Comparative genomic study of the Penicillium genus elucidates a diverse pangenome and 15 lateral gene transfer events.</title>
        <authorList>
            <person name="Petersen C."/>
            <person name="Sorensen T."/>
            <person name="Nielsen M.R."/>
            <person name="Sondergaard T.E."/>
            <person name="Sorensen J.L."/>
            <person name="Fitzpatrick D.A."/>
            <person name="Frisvad J.C."/>
            <person name="Nielsen K.L."/>
        </authorList>
    </citation>
    <scope>NUCLEOTIDE SEQUENCE [LARGE SCALE GENOMIC DNA]</scope>
    <source>
        <strain evidence="2 3">IBT 3361</strain>
    </source>
</reference>
<dbReference type="Proteomes" id="UP001220256">
    <property type="component" value="Unassembled WGS sequence"/>
</dbReference>
<protein>
    <submittedName>
        <fullName evidence="2">Uncharacterized protein</fullName>
    </submittedName>
</protein>
<feature type="transmembrane region" description="Helical" evidence="1">
    <location>
        <begin position="38"/>
        <end position="59"/>
    </location>
</feature>
<dbReference type="EMBL" id="JAPVEB010000005">
    <property type="protein sequence ID" value="KAJ5264402.1"/>
    <property type="molecule type" value="Genomic_DNA"/>
</dbReference>
<gene>
    <name evidence="2" type="ORF">N7505_008323</name>
</gene>
<comment type="caution">
    <text evidence="2">The sequence shown here is derived from an EMBL/GenBank/DDBJ whole genome shotgun (WGS) entry which is preliminary data.</text>
</comment>
<keyword evidence="1" id="KW-0812">Transmembrane</keyword>